<gene>
    <name evidence="2" type="ORF">SAMN05216207_103455</name>
</gene>
<keyword evidence="3" id="KW-1185">Reference proteome</keyword>
<sequence length="118" mass="12833">MFWLIWWSLGPDTPQEQAAFRAVWFTDGVLSQMLVLLLLHTRARRPARPVMLTVAAVVAAGVTLPFTALVPMFGMAPPPASVSPLLAVVVPPFLLCAAATQSLYLHHVLGIHPANKDR</sequence>
<feature type="transmembrane region" description="Helical" evidence="1">
    <location>
        <begin position="51"/>
        <end position="73"/>
    </location>
</feature>
<keyword evidence="1" id="KW-0812">Transmembrane</keyword>
<evidence type="ECO:0000256" key="1">
    <source>
        <dbReference type="SAM" id="Phobius"/>
    </source>
</evidence>
<dbReference type="AlphaFoldDB" id="A0A1I5F1Z4"/>
<organism evidence="2 3">
    <name type="scientific">Pseudonocardia ammonioxydans</name>
    <dbReference type="NCBI Taxonomy" id="260086"/>
    <lineage>
        <taxon>Bacteria</taxon>
        <taxon>Bacillati</taxon>
        <taxon>Actinomycetota</taxon>
        <taxon>Actinomycetes</taxon>
        <taxon>Pseudonocardiales</taxon>
        <taxon>Pseudonocardiaceae</taxon>
        <taxon>Pseudonocardia</taxon>
    </lineage>
</organism>
<reference evidence="2 3" key="1">
    <citation type="submission" date="2016-10" db="EMBL/GenBank/DDBJ databases">
        <authorList>
            <person name="de Groot N.N."/>
        </authorList>
    </citation>
    <scope>NUCLEOTIDE SEQUENCE [LARGE SCALE GENOMIC DNA]</scope>
    <source>
        <strain evidence="2 3">CGMCC 4.1877</strain>
    </source>
</reference>
<dbReference type="EMBL" id="FOUY01000034">
    <property type="protein sequence ID" value="SFO17765.1"/>
    <property type="molecule type" value="Genomic_DNA"/>
</dbReference>
<keyword evidence="1" id="KW-1133">Transmembrane helix</keyword>
<feature type="transmembrane region" description="Helical" evidence="1">
    <location>
        <begin position="20"/>
        <end position="39"/>
    </location>
</feature>
<name>A0A1I5F1Z4_PSUAM</name>
<keyword evidence="1" id="KW-0472">Membrane</keyword>
<protein>
    <submittedName>
        <fullName evidence="2">Mg2+-importing ATPase</fullName>
    </submittedName>
</protein>
<accession>A0A1I5F1Z4</accession>
<evidence type="ECO:0000313" key="3">
    <source>
        <dbReference type="Proteomes" id="UP000199614"/>
    </source>
</evidence>
<proteinExistence type="predicted"/>
<dbReference type="Proteomes" id="UP000199614">
    <property type="component" value="Unassembled WGS sequence"/>
</dbReference>
<evidence type="ECO:0000313" key="2">
    <source>
        <dbReference type="EMBL" id="SFO17765.1"/>
    </source>
</evidence>
<feature type="transmembrane region" description="Helical" evidence="1">
    <location>
        <begin position="85"/>
        <end position="109"/>
    </location>
</feature>
<dbReference type="STRING" id="260086.SAMN05216207_103455"/>